<evidence type="ECO:0000256" key="5">
    <source>
        <dbReference type="ARBA" id="ARBA00022801"/>
    </source>
</evidence>
<keyword evidence="6" id="KW-0862">Zinc</keyword>
<evidence type="ECO:0000256" key="1">
    <source>
        <dbReference type="ARBA" id="ARBA00022670"/>
    </source>
</evidence>
<keyword evidence="5" id="KW-0378">Hydrolase</keyword>
<feature type="disulfide bond" evidence="8">
    <location>
        <begin position="73"/>
        <end position="302"/>
    </location>
</feature>
<organism evidence="10 11">
    <name type="scientific">Prosthecodimorpha hirschii</name>
    <dbReference type="NCBI Taxonomy" id="665126"/>
    <lineage>
        <taxon>Bacteria</taxon>
        <taxon>Pseudomonadati</taxon>
        <taxon>Pseudomonadota</taxon>
        <taxon>Alphaproteobacteria</taxon>
        <taxon>Hyphomicrobiales</taxon>
        <taxon>Ancalomicrobiaceae</taxon>
        <taxon>Prosthecodimorpha</taxon>
    </lineage>
</organism>
<dbReference type="GO" id="GO:0008237">
    <property type="term" value="F:metallopeptidase activity"/>
    <property type="evidence" value="ECO:0007669"/>
    <property type="project" value="UniProtKB-KW"/>
</dbReference>
<keyword evidence="11" id="KW-1185">Reference proteome</keyword>
<evidence type="ECO:0000256" key="8">
    <source>
        <dbReference type="PIRSR" id="PIRSR018455-2"/>
    </source>
</evidence>
<feature type="chain" id="PRO_5006132045" evidence="9">
    <location>
        <begin position="26"/>
        <end position="309"/>
    </location>
</feature>
<feature type="disulfide bond" evidence="8">
    <location>
        <begin position="217"/>
        <end position="268"/>
    </location>
</feature>
<feature type="disulfide bond" evidence="8">
    <location>
        <begin position="249"/>
        <end position="256"/>
    </location>
</feature>
<feature type="signal peptide" evidence="9">
    <location>
        <begin position="1"/>
        <end position="25"/>
    </location>
</feature>
<dbReference type="InterPro" id="IPR005073">
    <property type="entry name" value="Peptidase_M74"/>
</dbReference>
<dbReference type="PIRSF" id="PIRSF018455">
    <property type="entry name" value="MepA"/>
    <property type="match status" value="1"/>
</dbReference>
<keyword evidence="4" id="KW-0574">Periplasm</keyword>
<dbReference type="Proteomes" id="UP000048984">
    <property type="component" value="Unassembled WGS sequence"/>
</dbReference>
<keyword evidence="1" id="KW-0645">Protease</keyword>
<keyword evidence="3 9" id="KW-0732">Signal</keyword>
<accession>A0A0P6W3A4</accession>
<evidence type="ECO:0000256" key="3">
    <source>
        <dbReference type="ARBA" id="ARBA00022729"/>
    </source>
</evidence>
<evidence type="ECO:0000256" key="7">
    <source>
        <dbReference type="ARBA" id="ARBA00023049"/>
    </source>
</evidence>
<dbReference type="STRING" id="665126.ABB55_11965"/>
<evidence type="ECO:0000313" key="11">
    <source>
        <dbReference type="Proteomes" id="UP000048984"/>
    </source>
</evidence>
<comment type="caution">
    <text evidence="10">The sequence shown here is derived from an EMBL/GenBank/DDBJ whole genome shotgun (WGS) entry which is preliminary data.</text>
</comment>
<sequence>MAVRPVWRWAVGLAALCGLGLPAQGQSTAEESRAEIVAARNGLPADAAKVLFGSMTQPAPLAARSIGSYARGCLAGGIAMPVNGPAWQVMRLSRNRNWGHPALIAYLERFAEAARRDGWPGLLIGDMSQPRGGPMLTGHASHQIGLDADIWLLAMPQRELLLQERESISAVSMVKMATREIDARVWTEAHARLIRRAASDAEVARIFVHPAIKKALCDWKDGGPDRARWLGKVRPWYGHNYHFHVRLACPAGIADCKDQDKPPEGDGCGTDLAWWLGPEPWKPSPPSPPKPPMKLADLPETCAQVLATP</sequence>
<name>A0A0P6W3A4_9HYPH</name>
<evidence type="ECO:0000256" key="9">
    <source>
        <dbReference type="SAM" id="SignalP"/>
    </source>
</evidence>
<keyword evidence="2" id="KW-0479">Metal-binding</keyword>
<dbReference type="RefSeq" id="WP_054359003.1">
    <property type="nucleotide sequence ID" value="NZ_LJYW01000001.1"/>
</dbReference>
<reference evidence="10 11" key="1">
    <citation type="submission" date="2015-09" db="EMBL/GenBank/DDBJ databases">
        <authorList>
            <person name="Jackson K.R."/>
            <person name="Lunt B.L."/>
            <person name="Fisher J.N.B."/>
            <person name="Gardner A.V."/>
            <person name="Bailey M.E."/>
            <person name="Deus L.M."/>
            <person name="Earl A.S."/>
            <person name="Gibby P.D."/>
            <person name="Hartmann K.A."/>
            <person name="Liu J.E."/>
            <person name="Manci A.M."/>
            <person name="Nielsen D.A."/>
            <person name="Solomon M.B."/>
            <person name="Breakwell D.P."/>
            <person name="Burnett S.H."/>
            <person name="Grose J.H."/>
        </authorList>
    </citation>
    <scope>NUCLEOTIDE SEQUENCE [LARGE SCALE GENOMIC DNA]</scope>
    <source>
        <strain evidence="10 11">16</strain>
    </source>
</reference>
<keyword evidence="8" id="KW-1015">Disulfide bond</keyword>
<dbReference type="AlphaFoldDB" id="A0A0P6W3A4"/>
<evidence type="ECO:0000313" key="10">
    <source>
        <dbReference type="EMBL" id="KPL52840.1"/>
    </source>
</evidence>
<dbReference type="NCBIfam" id="NF006947">
    <property type="entry name" value="PRK09429.1"/>
    <property type="match status" value="1"/>
</dbReference>
<evidence type="ECO:0000256" key="6">
    <source>
        <dbReference type="ARBA" id="ARBA00022833"/>
    </source>
</evidence>
<dbReference type="EMBL" id="LJYW01000001">
    <property type="protein sequence ID" value="KPL52840.1"/>
    <property type="molecule type" value="Genomic_DNA"/>
</dbReference>
<dbReference type="SUPFAM" id="SSF55166">
    <property type="entry name" value="Hedgehog/DD-peptidase"/>
    <property type="match status" value="1"/>
</dbReference>
<dbReference type="GO" id="GO:0004252">
    <property type="term" value="F:serine-type endopeptidase activity"/>
    <property type="evidence" value="ECO:0007669"/>
    <property type="project" value="InterPro"/>
</dbReference>
<dbReference type="Gene3D" id="3.30.1380.10">
    <property type="match status" value="1"/>
</dbReference>
<reference evidence="10 11" key="2">
    <citation type="submission" date="2015-10" db="EMBL/GenBank/DDBJ databases">
        <title>Draft Genome Sequence of Prosthecomicrobium hirschii ATCC 27832.</title>
        <authorList>
            <person name="Daniel J."/>
            <person name="Givan S.A."/>
            <person name="Brun Y.V."/>
            <person name="Brown P.J."/>
        </authorList>
    </citation>
    <scope>NUCLEOTIDE SEQUENCE [LARGE SCALE GENOMIC DNA]</scope>
    <source>
        <strain evidence="10 11">16</strain>
    </source>
</reference>
<dbReference type="GO" id="GO:0046872">
    <property type="term" value="F:metal ion binding"/>
    <property type="evidence" value="ECO:0007669"/>
    <property type="project" value="UniProtKB-KW"/>
</dbReference>
<dbReference type="Pfam" id="PF03411">
    <property type="entry name" value="Peptidase_M74"/>
    <property type="match status" value="1"/>
</dbReference>
<dbReference type="GO" id="GO:0006508">
    <property type="term" value="P:proteolysis"/>
    <property type="evidence" value="ECO:0007669"/>
    <property type="project" value="UniProtKB-KW"/>
</dbReference>
<evidence type="ECO:0000256" key="2">
    <source>
        <dbReference type="ARBA" id="ARBA00022723"/>
    </source>
</evidence>
<dbReference type="InterPro" id="IPR009045">
    <property type="entry name" value="Zn_M74/Hedgehog-like"/>
</dbReference>
<protein>
    <submittedName>
        <fullName evidence="10">Peptidase</fullName>
    </submittedName>
</protein>
<evidence type="ECO:0000256" key="4">
    <source>
        <dbReference type="ARBA" id="ARBA00022764"/>
    </source>
</evidence>
<dbReference type="GO" id="GO:0030288">
    <property type="term" value="C:outer membrane-bounded periplasmic space"/>
    <property type="evidence" value="ECO:0007669"/>
    <property type="project" value="InterPro"/>
</dbReference>
<keyword evidence="7" id="KW-0482">Metalloprotease</keyword>
<proteinExistence type="predicted"/>
<gene>
    <name evidence="10" type="ORF">ABB55_11965</name>
</gene>